<evidence type="ECO:0000256" key="5">
    <source>
        <dbReference type="ARBA" id="ARBA00022692"/>
    </source>
</evidence>
<evidence type="ECO:0000256" key="3">
    <source>
        <dbReference type="ARBA" id="ARBA00011489"/>
    </source>
</evidence>
<feature type="transmembrane region" description="Helical" evidence="8">
    <location>
        <begin position="12"/>
        <end position="32"/>
    </location>
</feature>
<dbReference type="InterPro" id="IPR006702">
    <property type="entry name" value="CASP_dom"/>
</dbReference>
<dbReference type="OrthoDB" id="685197at2759"/>
<comment type="subunit">
    <text evidence="3 8">Homodimer and heterodimers.</text>
</comment>
<dbReference type="GO" id="GO:0005886">
    <property type="term" value="C:plasma membrane"/>
    <property type="evidence" value="ECO:0007669"/>
    <property type="project" value="UniProtKB-SubCell"/>
</dbReference>
<keyword evidence="6 8" id="KW-1133">Transmembrane helix</keyword>
<organism evidence="11 12">
    <name type="scientific">Cannabis sativa</name>
    <name type="common">Hemp</name>
    <name type="synonym">Marijuana</name>
    <dbReference type="NCBI Taxonomy" id="3483"/>
    <lineage>
        <taxon>Eukaryota</taxon>
        <taxon>Viridiplantae</taxon>
        <taxon>Streptophyta</taxon>
        <taxon>Embryophyta</taxon>
        <taxon>Tracheophyta</taxon>
        <taxon>Spermatophyta</taxon>
        <taxon>Magnoliopsida</taxon>
        <taxon>eudicotyledons</taxon>
        <taxon>Gunneridae</taxon>
        <taxon>Pentapetalae</taxon>
        <taxon>rosids</taxon>
        <taxon>fabids</taxon>
        <taxon>Rosales</taxon>
        <taxon>Cannabaceae</taxon>
        <taxon>Cannabis</taxon>
    </lineage>
</organism>
<keyword evidence="13" id="KW-1185">Reference proteome</keyword>
<keyword evidence="5 8" id="KW-0812">Transmembrane</keyword>
<evidence type="ECO:0000259" key="9">
    <source>
        <dbReference type="Pfam" id="PF04535"/>
    </source>
</evidence>
<feature type="transmembrane region" description="Helical" evidence="8">
    <location>
        <begin position="131"/>
        <end position="152"/>
    </location>
</feature>
<feature type="transmembrane region" description="Helical" evidence="8">
    <location>
        <begin position="91"/>
        <end position="111"/>
    </location>
</feature>
<comment type="similarity">
    <text evidence="2 8">Belongs to the Casparian strip membrane proteins (CASP) family.</text>
</comment>
<evidence type="ECO:0000256" key="2">
    <source>
        <dbReference type="ARBA" id="ARBA00007651"/>
    </source>
</evidence>
<evidence type="ECO:0000313" key="10">
    <source>
        <dbReference type="EMBL" id="KAF4353375.1"/>
    </source>
</evidence>
<accession>A0A803R3Y9</accession>
<evidence type="ECO:0000256" key="7">
    <source>
        <dbReference type="ARBA" id="ARBA00023136"/>
    </source>
</evidence>
<evidence type="ECO:0000313" key="13">
    <source>
        <dbReference type="Proteomes" id="UP000583929"/>
    </source>
</evidence>
<keyword evidence="4 8" id="KW-1003">Cell membrane</keyword>
<evidence type="ECO:0000256" key="1">
    <source>
        <dbReference type="ARBA" id="ARBA00004651"/>
    </source>
</evidence>
<name>A0A7J6EYI4_CANSA</name>
<gene>
    <name evidence="11" type="ORF">F8388_016536</name>
    <name evidence="10" type="ORF">G4B88_018795</name>
</gene>
<evidence type="ECO:0000256" key="4">
    <source>
        <dbReference type="ARBA" id="ARBA00022475"/>
    </source>
</evidence>
<feature type="domain" description="Casparian strip membrane protein" evidence="9">
    <location>
        <begin position="6"/>
        <end position="140"/>
    </location>
</feature>
<comment type="subcellular location">
    <subcellularLocation>
        <location evidence="1 8">Cell membrane</location>
        <topology evidence="1 8">Multi-pass membrane protein</topology>
    </subcellularLocation>
</comment>
<dbReference type="EMBL" id="JAATIP010000175">
    <property type="protein sequence ID" value="KAF4363408.1"/>
    <property type="molecule type" value="Genomic_DNA"/>
</dbReference>
<dbReference type="PANTHER" id="PTHR33573:SF40">
    <property type="entry name" value="CASP-LIKE PROTEIN 4D2"/>
    <property type="match status" value="1"/>
</dbReference>
<dbReference type="Pfam" id="PF04535">
    <property type="entry name" value="CASP_dom"/>
    <property type="match status" value="1"/>
</dbReference>
<dbReference type="Proteomes" id="UP000583929">
    <property type="component" value="Unassembled WGS sequence"/>
</dbReference>
<comment type="caution">
    <text evidence="11">The sequence shown here is derived from an EMBL/GenBank/DDBJ whole genome shotgun (WGS) entry which is preliminary data.</text>
</comment>
<dbReference type="EMBL" id="JAATIQ010000507">
    <property type="protein sequence ID" value="KAF4353375.1"/>
    <property type="molecule type" value="Genomic_DNA"/>
</dbReference>
<dbReference type="AlphaFoldDB" id="A0A7J6EYI4"/>
<evidence type="ECO:0000256" key="8">
    <source>
        <dbReference type="RuleBase" id="RU361233"/>
    </source>
</evidence>
<dbReference type="Proteomes" id="UP000525078">
    <property type="component" value="Unassembled WGS sequence"/>
</dbReference>
<sequence>MAKSTASKVASLVLRILTIVLLLISLIVLTTTSKTVETDSGDLRLRFNDIIAYRYVLFTMVIGVAYSLLQLAFTIFSVISGSEGNLIFDFYGDKIISYVLATGAGAGFGVTNDMKQLLELGNFFEKSYASISLLFLAFICTAVLSVLSSYALPKPL</sequence>
<proteinExistence type="inferred from homology"/>
<keyword evidence="7 8" id="KW-0472">Membrane</keyword>
<feature type="transmembrane region" description="Helical" evidence="8">
    <location>
        <begin position="52"/>
        <end position="79"/>
    </location>
</feature>
<evidence type="ECO:0000256" key="6">
    <source>
        <dbReference type="ARBA" id="ARBA00022989"/>
    </source>
</evidence>
<evidence type="ECO:0000313" key="11">
    <source>
        <dbReference type="EMBL" id="KAF4363408.1"/>
    </source>
</evidence>
<protein>
    <recommendedName>
        <fullName evidence="8">CASP-like protein</fullName>
    </recommendedName>
</protein>
<dbReference type="OMA" id="IGNAYSL"/>
<dbReference type="PANTHER" id="PTHR33573">
    <property type="entry name" value="CASP-LIKE PROTEIN 4A4"/>
    <property type="match status" value="1"/>
</dbReference>
<accession>A0A7J6EYI4</accession>
<evidence type="ECO:0000313" key="12">
    <source>
        <dbReference type="Proteomes" id="UP000525078"/>
    </source>
</evidence>
<reference evidence="12 13" key="1">
    <citation type="journal article" date="2020" name="bioRxiv">
        <title>Sequence and annotation of 42 cannabis genomes reveals extensive copy number variation in cannabinoid synthesis and pathogen resistance genes.</title>
        <authorList>
            <person name="Mckernan K.J."/>
            <person name="Helbert Y."/>
            <person name="Kane L.T."/>
            <person name="Ebling H."/>
            <person name="Zhang L."/>
            <person name="Liu B."/>
            <person name="Eaton Z."/>
            <person name="Mclaughlin S."/>
            <person name="Kingan S."/>
            <person name="Baybayan P."/>
            <person name="Concepcion G."/>
            <person name="Jordan M."/>
            <person name="Riva A."/>
            <person name="Barbazuk W."/>
            <person name="Harkins T."/>
        </authorList>
    </citation>
    <scope>NUCLEOTIDE SEQUENCE [LARGE SCALE GENOMIC DNA]</scope>
    <source>
        <strain evidence="12 13">cv. Jamaican Lion 4</strain>
        <strain evidence="10">Father</strain>
        <strain evidence="11">Mother</strain>
        <tissue evidence="11">Leaf</tissue>
    </source>
</reference>